<evidence type="ECO:0000313" key="3">
    <source>
        <dbReference type="Proteomes" id="UP000321571"/>
    </source>
</evidence>
<dbReference type="EMBL" id="VDUX01000008">
    <property type="protein sequence ID" value="TXL57246.1"/>
    <property type="molecule type" value="Genomic_DNA"/>
</dbReference>
<gene>
    <name evidence="2" type="ORF">FHP06_14465</name>
</gene>
<evidence type="ECO:0000313" key="2">
    <source>
        <dbReference type="EMBL" id="TXL57246.1"/>
    </source>
</evidence>
<dbReference type="Proteomes" id="UP000321571">
    <property type="component" value="Unassembled WGS sequence"/>
</dbReference>
<dbReference type="AlphaFoldDB" id="A0A5C8NGI8"/>
<dbReference type="RefSeq" id="WP_147687515.1">
    <property type="nucleotide sequence ID" value="NZ_VDUX01000008.1"/>
</dbReference>
<feature type="region of interest" description="Disordered" evidence="1">
    <location>
        <begin position="37"/>
        <end position="82"/>
    </location>
</feature>
<organism evidence="2 3">
    <name type="scientific">Aeromicrobium terrae</name>
    <dbReference type="NCBI Taxonomy" id="2498846"/>
    <lineage>
        <taxon>Bacteria</taxon>
        <taxon>Bacillati</taxon>
        <taxon>Actinomycetota</taxon>
        <taxon>Actinomycetes</taxon>
        <taxon>Propionibacteriales</taxon>
        <taxon>Nocardioidaceae</taxon>
        <taxon>Aeromicrobium</taxon>
    </lineage>
</organism>
<dbReference type="OrthoDB" id="3745727at2"/>
<protein>
    <submittedName>
        <fullName evidence="2">Uncharacterized protein</fullName>
    </submittedName>
</protein>
<reference evidence="2 3" key="1">
    <citation type="submission" date="2019-06" db="EMBL/GenBank/DDBJ databases">
        <title>Aeromicrobium sp. nov., isolated from a maize field.</title>
        <authorList>
            <person name="Lin S.-Y."/>
            <person name="Tsai C.-F."/>
            <person name="Young C.-C."/>
        </authorList>
    </citation>
    <scope>NUCLEOTIDE SEQUENCE [LARGE SCALE GENOMIC DNA]</scope>
    <source>
        <strain evidence="2 3">CC-CFT486</strain>
    </source>
</reference>
<accession>A0A5C8NGI8</accession>
<proteinExistence type="predicted"/>
<name>A0A5C8NGI8_9ACTN</name>
<comment type="caution">
    <text evidence="2">The sequence shown here is derived from an EMBL/GenBank/DDBJ whole genome shotgun (WGS) entry which is preliminary data.</text>
</comment>
<sequence length="206" mass="21376">MTTARLRIAAIVIVALAAIGAAGWALLDLGGDDADPVNAGPSAEPSATVSSSPSASPSPKASPTPTCEGPTTQFNLEGRDQDSLLPDCGTKVVTRAEQKKSGLGLGCGGTYPVILYKTTTSGARTSICGKDATGETFRFVTQANGGEVIDMKGDYNPGADSFVAKKDGVRYEVQAYDGTLVVTRDGRTTTQKSSEWISLDNESDYD</sequence>
<keyword evidence="3" id="KW-1185">Reference proteome</keyword>
<evidence type="ECO:0000256" key="1">
    <source>
        <dbReference type="SAM" id="MobiDB-lite"/>
    </source>
</evidence>
<feature type="compositionally biased region" description="Low complexity" evidence="1">
    <location>
        <begin position="41"/>
        <end position="66"/>
    </location>
</feature>